<dbReference type="PANTHER" id="PTHR44259:SF114">
    <property type="entry name" value="OS06G0707300 PROTEIN"/>
    <property type="match status" value="1"/>
</dbReference>
<name>A0AAV8CHC6_9POAL</name>
<accession>A0AAV8CHC6</accession>
<feature type="domain" description="KIB1-4 beta-propeller" evidence="1">
    <location>
        <begin position="103"/>
        <end position="350"/>
    </location>
</feature>
<keyword evidence="4" id="KW-1185">Reference proteome</keyword>
<feature type="domain" description="F-box" evidence="2">
    <location>
        <begin position="35"/>
        <end position="67"/>
    </location>
</feature>
<dbReference type="Pfam" id="PF03478">
    <property type="entry name" value="Beta-prop_KIB1-4"/>
    <property type="match status" value="1"/>
</dbReference>
<comment type="caution">
    <text evidence="3">The sequence shown here is derived from an EMBL/GenBank/DDBJ whole genome shotgun (WGS) entry which is preliminary data.</text>
</comment>
<proteinExistence type="predicted"/>
<dbReference type="InterPro" id="IPR001810">
    <property type="entry name" value="F-box_dom"/>
</dbReference>
<evidence type="ECO:0000259" key="1">
    <source>
        <dbReference type="Pfam" id="PF03478"/>
    </source>
</evidence>
<gene>
    <name evidence="3" type="ORF">LUZ62_089639</name>
</gene>
<dbReference type="InterPro" id="IPR036047">
    <property type="entry name" value="F-box-like_dom_sf"/>
</dbReference>
<organism evidence="3 4">
    <name type="scientific">Rhynchospora pubera</name>
    <dbReference type="NCBI Taxonomy" id="906938"/>
    <lineage>
        <taxon>Eukaryota</taxon>
        <taxon>Viridiplantae</taxon>
        <taxon>Streptophyta</taxon>
        <taxon>Embryophyta</taxon>
        <taxon>Tracheophyta</taxon>
        <taxon>Spermatophyta</taxon>
        <taxon>Magnoliopsida</taxon>
        <taxon>Liliopsida</taxon>
        <taxon>Poales</taxon>
        <taxon>Cyperaceae</taxon>
        <taxon>Cyperoideae</taxon>
        <taxon>Rhynchosporeae</taxon>
        <taxon>Rhynchospora</taxon>
    </lineage>
</organism>
<dbReference type="InterPro" id="IPR050942">
    <property type="entry name" value="F-box_BR-signaling"/>
</dbReference>
<dbReference type="InterPro" id="IPR005174">
    <property type="entry name" value="KIB1-4_b-propeller"/>
</dbReference>
<protein>
    <submittedName>
        <fullName evidence="3">F-box SKIP23-like protein (DUF295)</fullName>
    </submittedName>
</protein>
<dbReference type="EMBL" id="JAMFTS010000005">
    <property type="protein sequence ID" value="KAJ4755234.1"/>
    <property type="molecule type" value="Genomic_DNA"/>
</dbReference>
<evidence type="ECO:0000313" key="4">
    <source>
        <dbReference type="Proteomes" id="UP001140206"/>
    </source>
</evidence>
<evidence type="ECO:0000259" key="2">
    <source>
        <dbReference type="Pfam" id="PF12937"/>
    </source>
</evidence>
<dbReference type="SUPFAM" id="SSF81383">
    <property type="entry name" value="F-box domain"/>
    <property type="match status" value="1"/>
</dbReference>
<dbReference type="Pfam" id="PF12937">
    <property type="entry name" value="F-box-like"/>
    <property type="match status" value="1"/>
</dbReference>
<dbReference type="PANTHER" id="PTHR44259">
    <property type="entry name" value="OS07G0183000 PROTEIN-RELATED"/>
    <property type="match status" value="1"/>
</dbReference>
<evidence type="ECO:0000313" key="3">
    <source>
        <dbReference type="EMBL" id="KAJ4755234.1"/>
    </source>
</evidence>
<dbReference type="AlphaFoldDB" id="A0AAV8CHC6"/>
<sequence length="396" mass="45087">MCTSIFSAKGLHIYTILVNFPEELTSNMSEASMNWSDLPPELLHLISKKLNDIIEFVRFRAVCKQWRYDTLLSDPPPQVPWLVDNAPLEVIGEEKMTVRSLFSDKTHTIHVPAKGPFWALSTGYLLAKKDEHSFSLINPLTSGKEIHLPILESNLHDFRPVCHDQRKDFVVVLEAKLENSRQPIVCFCRPGDETWKKTKLPVLREVFSCLYYNGSCLYLHDSFDNVLSVDAITGSILFFLPLGSINTSTSTFSFLYSALGPIVEFFGQVLIVRLNLNTDDHVISFEIYQLELRDDHPDQSKWVKTSNIGDDSMLFFDYRGNCLSAKTGDSSRLKGNSMYFFECYQDSSIDNDDESSNKYIPCRYDIADGTIEFLSSPLEGPFSWMMPNLFQLGTGN</sequence>
<dbReference type="Proteomes" id="UP001140206">
    <property type="component" value="Chromosome 5"/>
</dbReference>
<reference evidence="3" key="1">
    <citation type="submission" date="2022-08" db="EMBL/GenBank/DDBJ databases">
        <authorList>
            <person name="Marques A."/>
        </authorList>
    </citation>
    <scope>NUCLEOTIDE SEQUENCE</scope>
    <source>
        <strain evidence="3">RhyPub2mFocal</strain>
        <tissue evidence="3">Leaves</tissue>
    </source>
</reference>
<dbReference type="Gene3D" id="1.20.1280.50">
    <property type="match status" value="1"/>
</dbReference>